<accession>A0ABW1LIN5</accession>
<dbReference type="Proteomes" id="UP001596135">
    <property type="component" value="Unassembled WGS sequence"/>
</dbReference>
<keyword evidence="2" id="KW-0012">Acyltransferase</keyword>
<reference evidence="3" key="1">
    <citation type="journal article" date="2019" name="Int. J. Syst. Evol. Microbiol.">
        <title>The Global Catalogue of Microorganisms (GCM) 10K type strain sequencing project: providing services to taxonomists for standard genome sequencing and annotation.</title>
        <authorList>
            <consortium name="The Broad Institute Genomics Platform"/>
            <consortium name="The Broad Institute Genome Sequencing Center for Infectious Disease"/>
            <person name="Wu L."/>
            <person name="Ma J."/>
        </authorList>
    </citation>
    <scope>NUCLEOTIDE SEQUENCE [LARGE SCALE GENOMIC DNA]</scope>
    <source>
        <strain evidence="3">CCUG 54522</strain>
    </source>
</reference>
<evidence type="ECO:0000313" key="2">
    <source>
        <dbReference type="EMBL" id="MFC6043558.1"/>
    </source>
</evidence>
<dbReference type="Pfam" id="PF13302">
    <property type="entry name" value="Acetyltransf_3"/>
    <property type="match status" value="1"/>
</dbReference>
<evidence type="ECO:0000313" key="3">
    <source>
        <dbReference type="Proteomes" id="UP001596135"/>
    </source>
</evidence>
<feature type="domain" description="N-acetyltransferase" evidence="1">
    <location>
        <begin position="15"/>
        <end position="169"/>
    </location>
</feature>
<dbReference type="Gene3D" id="3.40.630.30">
    <property type="match status" value="1"/>
</dbReference>
<gene>
    <name evidence="2" type="ORF">ACFPYL_10755</name>
</gene>
<dbReference type="SUPFAM" id="SSF55729">
    <property type="entry name" value="Acyl-CoA N-acyltransferases (Nat)"/>
    <property type="match status" value="1"/>
</dbReference>
<dbReference type="EC" id="2.3.1.-" evidence="2"/>
<dbReference type="GO" id="GO:0016746">
    <property type="term" value="F:acyltransferase activity"/>
    <property type="evidence" value="ECO:0007669"/>
    <property type="project" value="UniProtKB-KW"/>
</dbReference>
<dbReference type="InterPro" id="IPR016181">
    <property type="entry name" value="Acyl_CoA_acyltransferase"/>
</dbReference>
<dbReference type="InterPro" id="IPR000182">
    <property type="entry name" value="GNAT_dom"/>
</dbReference>
<dbReference type="RefSeq" id="WP_379153710.1">
    <property type="nucleotide sequence ID" value="NZ_JBHSRJ010000004.1"/>
</dbReference>
<keyword evidence="2" id="KW-0808">Transferase</keyword>
<comment type="caution">
    <text evidence="2">The sequence shown here is derived from an EMBL/GenBank/DDBJ whole genome shotgun (WGS) entry which is preliminary data.</text>
</comment>
<dbReference type="EMBL" id="JBHSRJ010000004">
    <property type="protein sequence ID" value="MFC6043558.1"/>
    <property type="molecule type" value="Genomic_DNA"/>
</dbReference>
<sequence>MSARVLEHARFVAVPLTPDVAALDYDAYVASPDVIRVHSDGRWPVDGFTLEDELREVRQHQVDHEADRSFAFALLTPSGDRSLGCVYVNRLHDYLSRVDAPPGLLAAFRAPSAMVTFWLRQDEQTTGLADVVVAAVDAWLSDEWPLERALFRVLPAEHSSRSALERHGLDRVELALPGETRPYLWFEARL</sequence>
<evidence type="ECO:0000259" key="1">
    <source>
        <dbReference type="Pfam" id="PF13302"/>
    </source>
</evidence>
<proteinExistence type="predicted"/>
<organism evidence="2 3">
    <name type="scientific">Nocardioides hankookensis</name>
    <dbReference type="NCBI Taxonomy" id="443157"/>
    <lineage>
        <taxon>Bacteria</taxon>
        <taxon>Bacillati</taxon>
        <taxon>Actinomycetota</taxon>
        <taxon>Actinomycetes</taxon>
        <taxon>Propionibacteriales</taxon>
        <taxon>Nocardioidaceae</taxon>
        <taxon>Nocardioides</taxon>
    </lineage>
</organism>
<protein>
    <submittedName>
        <fullName evidence="2">GNAT family N-acetyltransferase</fullName>
        <ecNumber evidence="2">2.3.1.-</ecNumber>
    </submittedName>
</protein>
<name>A0ABW1LIN5_9ACTN</name>
<keyword evidence="3" id="KW-1185">Reference proteome</keyword>